<dbReference type="AlphaFoldDB" id="X1CA07"/>
<protein>
    <submittedName>
        <fullName evidence="1">Uncharacterized protein</fullName>
    </submittedName>
</protein>
<gene>
    <name evidence="1" type="ORF">S01H4_48668</name>
</gene>
<sequence>FNKTNISFEIIYKPFRTSDFIDQIINSFSRNAKRYIRLFRSAPDSDKRNFIFNFKIKIMQDNLEKTLIEFEYIPKQTPTIKIPSISENQDYLNIFHEFIENDFTFSEEINDIISTLKSKINEVSNS</sequence>
<accession>X1CA07</accession>
<organism evidence="1">
    <name type="scientific">marine sediment metagenome</name>
    <dbReference type="NCBI Taxonomy" id="412755"/>
    <lineage>
        <taxon>unclassified sequences</taxon>
        <taxon>metagenomes</taxon>
        <taxon>ecological metagenomes</taxon>
    </lineage>
</organism>
<proteinExistence type="predicted"/>
<feature type="non-terminal residue" evidence="1">
    <location>
        <position position="1"/>
    </location>
</feature>
<dbReference type="EMBL" id="BART01027451">
    <property type="protein sequence ID" value="GAG93218.1"/>
    <property type="molecule type" value="Genomic_DNA"/>
</dbReference>
<name>X1CA07_9ZZZZ</name>
<comment type="caution">
    <text evidence="1">The sequence shown here is derived from an EMBL/GenBank/DDBJ whole genome shotgun (WGS) entry which is preliminary data.</text>
</comment>
<evidence type="ECO:0000313" key="1">
    <source>
        <dbReference type="EMBL" id="GAG93218.1"/>
    </source>
</evidence>
<reference evidence="1" key="1">
    <citation type="journal article" date="2014" name="Front. Microbiol.">
        <title>High frequency of phylogenetically diverse reductive dehalogenase-homologous genes in deep subseafloor sedimentary metagenomes.</title>
        <authorList>
            <person name="Kawai M."/>
            <person name="Futagami T."/>
            <person name="Toyoda A."/>
            <person name="Takaki Y."/>
            <person name="Nishi S."/>
            <person name="Hori S."/>
            <person name="Arai W."/>
            <person name="Tsubouchi T."/>
            <person name="Morono Y."/>
            <person name="Uchiyama I."/>
            <person name="Ito T."/>
            <person name="Fujiyama A."/>
            <person name="Inagaki F."/>
            <person name="Takami H."/>
        </authorList>
    </citation>
    <scope>NUCLEOTIDE SEQUENCE</scope>
    <source>
        <strain evidence="1">Expedition CK06-06</strain>
    </source>
</reference>